<dbReference type="InParanoid" id="A0A0H2S0B0"/>
<gene>
    <name evidence="3" type="ORF">SCHPADRAFT_871485</name>
</gene>
<evidence type="ECO:0000313" key="3">
    <source>
        <dbReference type="EMBL" id="KLO15203.1"/>
    </source>
</evidence>
<dbReference type="InterPro" id="IPR045247">
    <property type="entry name" value="Oye-like"/>
</dbReference>
<evidence type="ECO:0000313" key="4">
    <source>
        <dbReference type="Proteomes" id="UP000053477"/>
    </source>
</evidence>
<dbReference type="FunCoup" id="A0A0H2S0B0">
    <property type="interactions" value="242"/>
</dbReference>
<dbReference type="STRING" id="27342.A0A0H2S0B0"/>
<dbReference type="OrthoDB" id="276546at2759"/>
<name>A0A0H2S0B0_9AGAM</name>
<dbReference type="CDD" id="cd02933">
    <property type="entry name" value="OYE_like_FMN"/>
    <property type="match status" value="1"/>
</dbReference>
<dbReference type="PANTHER" id="PTHR22893:SF91">
    <property type="entry name" value="NADPH DEHYDROGENASE 2-RELATED"/>
    <property type="match status" value="1"/>
</dbReference>
<sequence length="412" mass="45453">MDPVTSAAKANDDVADSRLFQPLHVGSAQLAHRVVFAPLTRLRADKAHVPTDLQVEYYAQRASVPGTLLITEATYISASGGGVDNIPGVWSEAQVAGWKKVADAVHARQSTIFMQIWALGRAGRLDVLTKVDEVSNPGGPHPYVSASNVPLSSRPETDPAPRALTHEEIVQYIDLFRQAAKNAVAAGFDGVEIHGAHGYLVDQFTQTITNKRDDQWGGSLKARCKFALEVVDAVAGAIGPEKTAIRLSPWSTYQDMRMSYEDTIETFSYLVRSIRDKYPTFAYLHAPEPRVAGSADREPIEGESNNFLKDIWLTEGGKDHNRIHIAAGGYTAETAIQEAEARDKVAVAFGRYFIPNPDLVARIKRGIPFTPYDRSKFYIPESPIGYVDYEFADKEVETHHKLSGRLQQYAPE</sequence>
<dbReference type="FunFam" id="3.20.20.70:FF:000138">
    <property type="entry name" value="NADPH dehydrogenase 1"/>
    <property type="match status" value="1"/>
</dbReference>
<proteinExistence type="predicted"/>
<evidence type="ECO:0000259" key="2">
    <source>
        <dbReference type="Pfam" id="PF00724"/>
    </source>
</evidence>
<protein>
    <submittedName>
        <fullName evidence="3">NADH:flavin oxidoreductase/NADH oxidase</fullName>
    </submittedName>
</protein>
<keyword evidence="4" id="KW-1185">Reference proteome</keyword>
<dbReference type="Proteomes" id="UP000053477">
    <property type="component" value="Unassembled WGS sequence"/>
</dbReference>
<evidence type="ECO:0000256" key="1">
    <source>
        <dbReference type="SAM" id="MobiDB-lite"/>
    </source>
</evidence>
<reference evidence="3 4" key="1">
    <citation type="submission" date="2015-04" db="EMBL/GenBank/DDBJ databases">
        <title>Complete genome sequence of Schizopora paradoxa KUC8140, a cosmopolitan wood degrader in East Asia.</title>
        <authorList>
            <consortium name="DOE Joint Genome Institute"/>
            <person name="Min B."/>
            <person name="Park H."/>
            <person name="Jang Y."/>
            <person name="Kim J.-J."/>
            <person name="Kim K.H."/>
            <person name="Pangilinan J."/>
            <person name="Lipzen A."/>
            <person name="Riley R."/>
            <person name="Grigoriev I.V."/>
            <person name="Spatafora J.W."/>
            <person name="Choi I.-G."/>
        </authorList>
    </citation>
    <scope>NUCLEOTIDE SEQUENCE [LARGE SCALE GENOMIC DNA]</scope>
    <source>
        <strain evidence="3 4">KUC8140</strain>
    </source>
</reference>
<dbReference type="PANTHER" id="PTHR22893">
    <property type="entry name" value="NADH OXIDOREDUCTASE-RELATED"/>
    <property type="match status" value="1"/>
</dbReference>
<dbReference type="GO" id="GO:0003959">
    <property type="term" value="F:NADPH dehydrogenase activity"/>
    <property type="evidence" value="ECO:0007669"/>
    <property type="project" value="TreeGrafter"/>
</dbReference>
<feature type="region of interest" description="Disordered" evidence="1">
    <location>
        <begin position="139"/>
        <end position="160"/>
    </location>
</feature>
<organism evidence="3 4">
    <name type="scientific">Schizopora paradoxa</name>
    <dbReference type="NCBI Taxonomy" id="27342"/>
    <lineage>
        <taxon>Eukaryota</taxon>
        <taxon>Fungi</taxon>
        <taxon>Dikarya</taxon>
        <taxon>Basidiomycota</taxon>
        <taxon>Agaricomycotina</taxon>
        <taxon>Agaricomycetes</taxon>
        <taxon>Hymenochaetales</taxon>
        <taxon>Schizoporaceae</taxon>
        <taxon>Schizopora</taxon>
    </lineage>
</organism>
<accession>A0A0H2S0B0</accession>
<dbReference type="AlphaFoldDB" id="A0A0H2S0B0"/>
<feature type="domain" description="NADH:flavin oxidoreductase/NADH oxidase N-terminal" evidence="2">
    <location>
        <begin position="19"/>
        <end position="368"/>
    </location>
</feature>
<dbReference type="InterPro" id="IPR001155">
    <property type="entry name" value="OxRdtase_FMN_N"/>
</dbReference>
<dbReference type="EMBL" id="KQ085933">
    <property type="protein sequence ID" value="KLO15203.1"/>
    <property type="molecule type" value="Genomic_DNA"/>
</dbReference>
<dbReference type="SUPFAM" id="SSF51395">
    <property type="entry name" value="FMN-linked oxidoreductases"/>
    <property type="match status" value="1"/>
</dbReference>
<dbReference type="GO" id="GO:0010181">
    <property type="term" value="F:FMN binding"/>
    <property type="evidence" value="ECO:0007669"/>
    <property type="project" value="InterPro"/>
</dbReference>
<dbReference type="InterPro" id="IPR013785">
    <property type="entry name" value="Aldolase_TIM"/>
</dbReference>
<dbReference type="Gene3D" id="3.20.20.70">
    <property type="entry name" value="Aldolase class I"/>
    <property type="match status" value="1"/>
</dbReference>
<dbReference type="Pfam" id="PF00724">
    <property type="entry name" value="Oxidored_FMN"/>
    <property type="match status" value="1"/>
</dbReference>